<gene>
    <name evidence="8" type="ORF">ERS852471_01920</name>
</gene>
<evidence type="ECO:0000259" key="7">
    <source>
        <dbReference type="Pfam" id="PF17839"/>
    </source>
</evidence>
<dbReference type="RefSeq" id="WP_055266014.1">
    <property type="nucleotide sequence ID" value="NZ_CABIXQ010000012.1"/>
</dbReference>
<accession>A0A174GL41</accession>
<keyword evidence="5" id="KW-1133">Transmembrane helix</keyword>
<dbReference type="OrthoDB" id="2036332at2"/>
<dbReference type="PANTHER" id="PTHR42988:SF2">
    <property type="entry name" value="CYCLIC NUCLEOTIDE PHOSPHODIESTERASE CBUA0032-RELATED"/>
    <property type="match status" value="1"/>
</dbReference>
<dbReference type="Pfam" id="PF17839">
    <property type="entry name" value="CNP_C_terminal"/>
    <property type="match status" value="1"/>
</dbReference>
<dbReference type="GO" id="GO:0046872">
    <property type="term" value="F:metal ion binding"/>
    <property type="evidence" value="ECO:0007669"/>
    <property type="project" value="UniProtKB-KW"/>
</dbReference>
<evidence type="ECO:0000259" key="6">
    <source>
        <dbReference type="Pfam" id="PF00149"/>
    </source>
</evidence>
<sequence length="441" mass="50617">MKNIKNFYLPLFFSTIIIIIYMFFTPYTQYTSKLSFTDNINTTDELTFYISSDIHYLSKSLTDYGIAFNRFNKNGDGKQLEFICEIFNEFANEIKNRKPDFLILSGDLTLNGEKQSHLDLSSKLAEIKASGVDVYIIPGNHDINNPNARGFKEENQYKTDFVSKEEFINIYQDFGFNDAISKDKSSLSYLVAPSNKLYILMLDDNLYNNNLSINYPEVNGCISKDTLNWINNCGKLAKNNNAKIIAVSHHNIINHSNYIYSGFTLDNSDEVLNTLKNNNIHLCFTGHIHFQSIKSTSLDNSILTDIASSSLAIYPQQYGIATFNKDKSLSYEIATLNMDNFDPSFKSNSKKSFKNFVYNQNFKRLSYSDDYTEEELKAMCETLSNIRLKYNDDSEEISWDSIISSKGFNLLKSCPSPFIKHYVDIALNNKDNNYKNLTIKL</sequence>
<evidence type="ECO:0000313" key="8">
    <source>
        <dbReference type="EMBL" id="CUO63073.1"/>
    </source>
</evidence>
<keyword evidence="5" id="KW-0472">Membrane</keyword>
<name>A0A174GL41_9CLOT</name>
<feature type="domain" description="Calcineurin-like phosphoesterase" evidence="6">
    <location>
        <begin position="47"/>
        <end position="289"/>
    </location>
</feature>
<evidence type="ECO:0000256" key="2">
    <source>
        <dbReference type="ARBA" id="ARBA00022801"/>
    </source>
</evidence>
<dbReference type="SUPFAM" id="SSF56300">
    <property type="entry name" value="Metallo-dependent phosphatases"/>
    <property type="match status" value="1"/>
</dbReference>
<dbReference type="InterPro" id="IPR040869">
    <property type="entry name" value="CNP_C"/>
</dbReference>
<feature type="domain" description="Cyclic nucleotide phosphodiesterase C-terminal" evidence="7">
    <location>
        <begin position="345"/>
        <end position="433"/>
    </location>
</feature>
<reference evidence="8 9" key="1">
    <citation type="submission" date="2015-09" db="EMBL/GenBank/DDBJ databases">
        <authorList>
            <consortium name="Pathogen Informatics"/>
        </authorList>
    </citation>
    <scope>NUCLEOTIDE SEQUENCE [LARGE SCALE GENOMIC DNA]</scope>
    <source>
        <strain evidence="8 9">2789STDY5834856</strain>
    </source>
</reference>
<evidence type="ECO:0000256" key="4">
    <source>
        <dbReference type="ARBA" id="ARBA00025742"/>
    </source>
</evidence>
<evidence type="ECO:0000256" key="5">
    <source>
        <dbReference type="SAM" id="Phobius"/>
    </source>
</evidence>
<evidence type="ECO:0000256" key="1">
    <source>
        <dbReference type="ARBA" id="ARBA00022723"/>
    </source>
</evidence>
<evidence type="ECO:0000313" key="9">
    <source>
        <dbReference type="Proteomes" id="UP000095594"/>
    </source>
</evidence>
<dbReference type="InterPro" id="IPR050884">
    <property type="entry name" value="CNP_phosphodiesterase-III"/>
</dbReference>
<dbReference type="PANTHER" id="PTHR42988">
    <property type="entry name" value="PHOSPHOHYDROLASE"/>
    <property type="match status" value="1"/>
</dbReference>
<evidence type="ECO:0000256" key="3">
    <source>
        <dbReference type="ARBA" id="ARBA00023004"/>
    </source>
</evidence>
<dbReference type="GO" id="GO:0016787">
    <property type="term" value="F:hydrolase activity"/>
    <property type="evidence" value="ECO:0007669"/>
    <property type="project" value="UniProtKB-KW"/>
</dbReference>
<keyword evidence="1" id="KW-0479">Metal-binding</keyword>
<dbReference type="Gene3D" id="3.60.21.10">
    <property type="match status" value="1"/>
</dbReference>
<dbReference type="EMBL" id="CYZX01000012">
    <property type="protein sequence ID" value="CUO63073.1"/>
    <property type="molecule type" value="Genomic_DNA"/>
</dbReference>
<dbReference type="AlphaFoldDB" id="A0A174GL41"/>
<keyword evidence="2" id="KW-0378">Hydrolase</keyword>
<feature type="transmembrane region" description="Helical" evidence="5">
    <location>
        <begin position="7"/>
        <end position="24"/>
    </location>
</feature>
<dbReference type="Pfam" id="PF00149">
    <property type="entry name" value="Metallophos"/>
    <property type="match status" value="1"/>
</dbReference>
<dbReference type="Proteomes" id="UP000095594">
    <property type="component" value="Unassembled WGS sequence"/>
</dbReference>
<proteinExistence type="inferred from homology"/>
<comment type="similarity">
    <text evidence="4">Belongs to the cyclic nucleotide phosphodiesterase class-III family.</text>
</comment>
<protein>
    <submittedName>
        <fullName evidence="8">Metallophosphoesterase</fullName>
    </submittedName>
</protein>
<keyword evidence="5" id="KW-0812">Transmembrane</keyword>
<organism evidence="8 9">
    <name type="scientific">Clostridium disporicum</name>
    <dbReference type="NCBI Taxonomy" id="84024"/>
    <lineage>
        <taxon>Bacteria</taxon>
        <taxon>Bacillati</taxon>
        <taxon>Bacillota</taxon>
        <taxon>Clostridia</taxon>
        <taxon>Eubacteriales</taxon>
        <taxon>Clostridiaceae</taxon>
        <taxon>Clostridium</taxon>
    </lineage>
</organism>
<keyword evidence="3" id="KW-0408">Iron</keyword>
<dbReference type="InterPro" id="IPR029052">
    <property type="entry name" value="Metallo-depent_PP-like"/>
</dbReference>
<dbReference type="InterPro" id="IPR004843">
    <property type="entry name" value="Calcineurin-like_PHP"/>
</dbReference>